<dbReference type="AlphaFoldDB" id="A0A699HBT3"/>
<organism evidence="3">
    <name type="scientific">Tanacetum cinerariifolium</name>
    <name type="common">Dalmatian daisy</name>
    <name type="synonym">Chrysanthemum cinerariifolium</name>
    <dbReference type="NCBI Taxonomy" id="118510"/>
    <lineage>
        <taxon>Eukaryota</taxon>
        <taxon>Viridiplantae</taxon>
        <taxon>Streptophyta</taxon>
        <taxon>Embryophyta</taxon>
        <taxon>Tracheophyta</taxon>
        <taxon>Spermatophyta</taxon>
        <taxon>Magnoliopsida</taxon>
        <taxon>eudicotyledons</taxon>
        <taxon>Gunneridae</taxon>
        <taxon>Pentapetalae</taxon>
        <taxon>asterids</taxon>
        <taxon>campanulids</taxon>
        <taxon>Asterales</taxon>
        <taxon>Asteraceae</taxon>
        <taxon>Asteroideae</taxon>
        <taxon>Anthemideae</taxon>
        <taxon>Anthemidinae</taxon>
        <taxon>Tanacetum</taxon>
    </lineage>
</organism>
<comment type="caution">
    <text evidence="3">The sequence shown here is derived from an EMBL/GenBank/DDBJ whole genome shotgun (WGS) entry which is preliminary data.</text>
</comment>
<dbReference type="GO" id="GO:0003676">
    <property type="term" value="F:nucleic acid binding"/>
    <property type="evidence" value="ECO:0007669"/>
    <property type="project" value="InterPro"/>
</dbReference>
<proteinExistence type="predicted"/>
<dbReference type="EMBL" id="BKCJ010133403">
    <property type="protein sequence ID" value="GEX83739.1"/>
    <property type="molecule type" value="Genomic_DNA"/>
</dbReference>
<feature type="region of interest" description="Disordered" evidence="1">
    <location>
        <begin position="1"/>
        <end position="22"/>
    </location>
</feature>
<dbReference type="Pfam" id="PF07727">
    <property type="entry name" value="RVT_2"/>
    <property type="match status" value="1"/>
</dbReference>
<gene>
    <name evidence="3" type="ORF">Tci_355714</name>
</gene>
<feature type="domain" description="Reverse transcriptase Ty1/copia-type" evidence="2">
    <location>
        <begin position="148"/>
        <end position="258"/>
    </location>
</feature>
<dbReference type="SUPFAM" id="SSF53098">
    <property type="entry name" value="Ribonuclease H-like"/>
    <property type="match status" value="1"/>
</dbReference>
<feature type="region of interest" description="Disordered" evidence="1">
    <location>
        <begin position="46"/>
        <end position="98"/>
    </location>
</feature>
<sequence>MKGIIRQYSVARTPQQNGVAERRNRTLIDAAMTMLPLWTADPLISQESKSSQDDGFQPLSDDGKKVDEDQRQESKCTDQEKEDNVNNTNNANAAGTNGVNVVGANTYNEIPFDPNMPALEDISTFNFPCNHENDDEMADMNNFGTTIQGVFQNKKDERAIVIRNKARLVAQGHTQEKGIDFDEVFALVLRIEAIRLCLAYASFKDFVVCQMDVKSAFLYRKIEKEVYVCQPLGFEDPDFPDKVYKVEKALYGLHQAPRA</sequence>
<dbReference type="Gene3D" id="3.30.420.10">
    <property type="entry name" value="Ribonuclease H-like superfamily/Ribonuclease H"/>
    <property type="match status" value="1"/>
</dbReference>
<evidence type="ECO:0000313" key="3">
    <source>
        <dbReference type="EMBL" id="GEX83739.1"/>
    </source>
</evidence>
<feature type="compositionally biased region" description="Basic and acidic residues" evidence="1">
    <location>
        <begin position="61"/>
        <end position="84"/>
    </location>
</feature>
<accession>A0A699HBT3</accession>
<dbReference type="InterPro" id="IPR013103">
    <property type="entry name" value="RVT_2"/>
</dbReference>
<dbReference type="InterPro" id="IPR012337">
    <property type="entry name" value="RNaseH-like_sf"/>
</dbReference>
<protein>
    <submittedName>
        <fullName evidence="3">Ribonuclease H-like domain-containing protein</fullName>
    </submittedName>
</protein>
<feature type="compositionally biased region" description="Low complexity" evidence="1">
    <location>
        <begin position="85"/>
        <end position="98"/>
    </location>
</feature>
<name>A0A699HBT3_TANCI</name>
<evidence type="ECO:0000259" key="2">
    <source>
        <dbReference type="Pfam" id="PF07727"/>
    </source>
</evidence>
<evidence type="ECO:0000256" key="1">
    <source>
        <dbReference type="SAM" id="MobiDB-lite"/>
    </source>
</evidence>
<reference evidence="3" key="1">
    <citation type="journal article" date="2019" name="Sci. Rep.">
        <title>Draft genome of Tanacetum cinerariifolium, the natural source of mosquito coil.</title>
        <authorList>
            <person name="Yamashiro T."/>
            <person name="Shiraishi A."/>
            <person name="Satake H."/>
            <person name="Nakayama K."/>
        </authorList>
    </citation>
    <scope>NUCLEOTIDE SEQUENCE</scope>
</reference>
<dbReference type="InterPro" id="IPR036397">
    <property type="entry name" value="RNaseH_sf"/>
</dbReference>